<dbReference type="Proteomes" id="UP000036403">
    <property type="component" value="Unassembled WGS sequence"/>
</dbReference>
<dbReference type="STRING" id="67767.A0A0J7L7G3"/>
<sequence length="148" mass="16399">MTQPKAIPNDHQVKTTQNNPETMTSQPHKQPLVEQTKLSGLTDLIDKSDPVRDVEAMNLKNTNQTKALEAAIEDPFLELAIVSETTTDYEILLQIAKSALVASETSIKTTIDPQILAHFAMIAPPTTEKSIVKKQYFMESSDNDLGVY</sequence>
<dbReference type="AlphaFoldDB" id="A0A0J7L7G3"/>
<evidence type="ECO:0000256" key="1">
    <source>
        <dbReference type="SAM" id="MobiDB-lite"/>
    </source>
</evidence>
<keyword evidence="3" id="KW-1185">Reference proteome</keyword>
<proteinExistence type="predicted"/>
<dbReference type="OrthoDB" id="533508at2759"/>
<feature type="compositionally biased region" description="Polar residues" evidence="1">
    <location>
        <begin position="14"/>
        <end position="28"/>
    </location>
</feature>
<evidence type="ECO:0000313" key="2">
    <source>
        <dbReference type="EMBL" id="KMQ98799.1"/>
    </source>
</evidence>
<organism evidence="2 3">
    <name type="scientific">Lasius niger</name>
    <name type="common">Black garden ant</name>
    <dbReference type="NCBI Taxonomy" id="67767"/>
    <lineage>
        <taxon>Eukaryota</taxon>
        <taxon>Metazoa</taxon>
        <taxon>Ecdysozoa</taxon>
        <taxon>Arthropoda</taxon>
        <taxon>Hexapoda</taxon>
        <taxon>Insecta</taxon>
        <taxon>Pterygota</taxon>
        <taxon>Neoptera</taxon>
        <taxon>Endopterygota</taxon>
        <taxon>Hymenoptera</taxon>
        <taxon>Apocrita</taxon>
        <taxon>Aculeata</taxon>
        <taxon>Formicoidea</taxon>
        <taxon>Formicidae</taxon>
        <taxon>Formicinae</taxon>
        <taxon>Lasius</taxon>
        <taxon>Lasius</taxon>
    </lineage>
</organism>
<keyword evidence="2" id="KW-0675">Receptor</keyword>
<name>A0A0J7L7G3_LASNI</name>
<dbReference type="PaxDb" id="67767-A0A0J7L7G3"/>
<comment type="caution">
    <text evidence="2">The sequence shown here is derived from an EMBL/GenBank/DDBJ whole genome shotgun (WGS) entry which is preliminary data.</text>
</comment>
<gene>
    <name evidence="2" type="ORF">RF55_1135</name>
</gene>
<feature type="region of interest" description="Disordered" evidence="1">
    <location>
        <begin position="1"/>
        <end position="33"/>
    </location>
</feature>
<protein>
    <submittedName>
        <fullName evidence="2">Transient receptor potential cation channel subfamily v member 6</fullName>
    </submittedName>
</protein>
<accession>A0A0J7L7G3</accession>
<dbReference type="EMBL" id="LBMM01000380">
    <property type="protein sequence ID" value="KMQ98799.1"/>
    <property type="molecule type" value="Genomic_DNA"/>
</dbReference>
<reference evidence="2 3" key="1">
    <citation type="submission" date="2015-04" db="EMBL/GenBank/DDBJ databases">
        <title>Lasius niger genome sequencing.</title>
        <authorList>
            <person name="Konorov E.A."/>
            <person name="Nikitin M.A."/>
            <person name="Kirill M.V."/>
            <person name="Chang P."/>
        </authorList>
    </citation>
    <scope>NUCLEOTIDE SEQUENCE [LARGE SCALE GENOMIC DNA]</scope>
    <source>
        <tissue evidence="2">Whole</tissue>
    </source>
</reference>
<evidence type="ECO:0000313" key="3">
    <source>
        <dbReference type="Proteomes" id="UP000036403"/>
    </source>
</evidence>